<dbReference type="SUPFAM" id="SSF55681">
    <property type="entry name" value="Class II aaRS and biotin synthetases"/>
    <property type="match status" value="1"/>
</dbReference>
<gene>
    <name evidence="2" type="ORF">ACFSC9_03285</name>
</gene>
<reference evidence="3" key="1">
    <citation type="journal article" date="2019" name="Int. J. Syst. Evol. Microbiol.">
        <title>The Global Catalogue of Microorganisms (GCM) 10K type strain sequencing project: providing services to taxonomists for standard genome sequencing and annotation.</title>
        <authorList>
            <consortium name="The Broad Institute Genomics Platform"/>
            <consortium name="The Broad Institute Genome Sequencing Center for Infectious Disease"/>
            <person name="Wu L."/>
            <person name="Ma J."/>
        </authorList>
    </citation>
    <scope>NUCLEOTIDE SEQUENCE [LARGE SCALE GENOMIC DNA]</scope>
    <source>
        <strain evidence="3">CCUG 54950</strain>
    </source>
</reference>
<organism evidence="2 3">
    <name type="scientific">Paenibacillus wenxiniae</name>
    <dbReference type="NCBI Taxonomy" id="1636843"/>
    <lineage>
        <taxon>Bacteria</taxon>
        <taxon>Bacillati</taxon>
        <taxon>Bacillota</taxon>
        <taxon>Bacilli</taxon>
        <taxon>Bacillales</taxon>
        <taxon>Paenibacillaceae</taxon>
        <taxon>Paenibacillus</taxon>
    </lineage>
</organism>
<dbReference type="GO" id="GO:0016874">
    <property type="term" value="F:ligase activity"/>
    <property type="evidence" value="ECO:0007669"/>
    <property type="project" value="UniProtKB-KW"/>
</dbReference>
<name>A0ABW4RFF5_9BACL</name>
<comment type="caution">
    <text evidence="2">The sequence shown here is derived from an EMBL/GenBank/DDBJ whole genome shotgun (WGS) entry which is preliminary data.</text>
</comment>
<dbReference type="PANTHER" id="PTHR43679:SF2">
    <property type="entry name" value="OCTANOYL-[GCVH]:PROTEIN N-OCTANOYLTRANSFERASE"/>
    <property type="match status" value="1"/>
</dbReference>
<evidence type="ECO:0000313" key="3">
    <source>
        <dbReference type="Proteomes" id="UP001597233"/>
    </source>
</evidence>
<dbReference type="InterPro" id="IPR004143">
    <property type="entry name" value="BPL_LPL_catalytic"/>
</dbReference>
<dbReference type="InterPro" id="IPR050664">
    <property type="entry name" value="Octanoyltrans_LipM/LipL"/>
</dbReference>
<evidence type="ECO:0000259" key="1">
    <source>
        <dbReference type="PROSITE" id="PS51733"/>
    </source>
</evidence>
<accession>A0ABW4RFF5</accession>
<dbReference type="Gene3D" id="3.30.930.10">
    <property type="entry name" value="Bira Bifunctional Protein, Domain 2"/>
    <property type="match status" value="1"/>
</dbReference>
<dbReference type="EMBL" id="JBHUEH010000010">
    <property type="protein sequence ID" value="MFD1884535.1"/>
    <property type="molecule type" value="Genomic_DNA"/>
</dbReference>
<dbReference type="PROSITE" id="PS51733">
    <property type="entry name" value="BPL_LPL_CATALYTIC"/>
    <property type="match status" value="1"/>
</dbReference>
<feature type="domain" description="BPL/LPL catalytic" evidence="1">
    <location>
        <begin position="55"/>
        <end position="240"/>
    </location>
</feature>
<keyword evidence="2" id="KW-0436">Ligase</keyword>
<dbReference type="InterPro" id="IPR045864">
    <property type="entry name" value="aa-tRNA-synth_II/BPL/LPL"/>
</dbReference>
<protein>
    <submittedName>
        <fullName evidence="2">Biotin/lipoate A/B protein ligase family protein</fullName>
    </submittedName>
</protein>
<dbReference type="PANTHER" id="PTHR43679">
    <property type="entry name" value="OCTANOYLTRANSFERASE LIPM-RELATED"/>
    <property type="match status" value="1"/>
</dbReference>
<proteinExistence type="predicted"/>
<evidence type="ECO:0000313" key="2">
    <source>
        <dbReference type="EMBL" id="MFD1884535.1"/>
    </source>
</evidence>
<dbReference type="Pfam" id="PF21948">
    <property type="entry name" value="LplA-B_cat"/>
    <property type="match status" value="1"/>
</dbReference>
<sequence>MTMEQADQEQQGKGMSFIPEGLDEAVWYVTPLLGRDVSILEPMAWEELMCRRVGQGHPPVIHMWTHEDAMTIGLRDRRLSGAVEAMEQFRQEGTSVAVRASGGAAVPLTPGILNLSIMLPNPKQRINIHDDFRFMAEWISRAVHPWSVHVHTGEVDGAFCPGDYDISIDGRKFCGIAQRRQAKAYMITAFVIVEGHGDQLAAQIKRFYDLATGPDDAEKNYPIVRPGTMGGLNELAGVPTVADYMLELQKLLNGGKPALLHHTDGVLEQQEIKQTMQELRSRYDD</sequence>
<keyword evidence="3" id="KW-1185">Reference proteome</keyword>
<dbReference type="RefSeq" id="WP_347324188.1">
    <property type="nucleotide sequence ID" value="NZ_JBCGUH010000003.1"/>
</dbReference>
<dbReference type="Proteomes" id="UP001597233">
    <property type="component" value="Unassembled WGS sequence"/>
</dbReference>